<protein>
    <submittedName>
        <fullName evidence="1">Uncharacterized protein</fullName>
    </submittedName>
</protein>
<evidence type="ECO:0000313" key="2">
    <source>
        <dbReference type="Proteomes" id="UP000618240"/>
    </source>
</evidence>
<comment type="caution">
    <text evidence="1">The sequence shown here is derived from an EMBL/GenBank/DDBJ whole genome shotgun (WGS) entry which is preliminary data.</text>
</comment>
<dbReference type="Proteomes" id="UP000618240">
    <property type="component" value="Unassembled WGS sequence"/>
</dbReference>
<reference evidence="1 2" key="1">
    <citation type="submission" date="2021-09" db="EMBL/GenBank/DDBJ databases">
        <title>Genome sequencing and assembly of Chryseobacterium sp. RG1.</title>
        <authorList>
            <person name="Chhetri G."/>
        </authorList>
    </citation>
    <scope>NUCLEOTIDE SEQUENCE [LARGE SCALE GENOMIC DNA]</scope>
    <source>
        <strain evidence="1 2">RG1</strain>
    </source>
</reference>
<accession>A0ABS8A0U4</accession>
<keyword evidence="2" id="KW-1185">Reference proteome</keyword>
<name>A0ABS8A0U4_9FLAO</name>
<proteinExistence type="predicted"/>
<evidence type="ECO:0000313" key="1">
    <source>
        <dbReference type="EMBL" id="MCA6066953.1"/>
    </source>
</evidence>
<sequence>MITEKDLEVLYYITPIKYRTMLDGDFDPNAQENLKKEEKLEELIYKSSLNELITIIIKVFKERYANPMPIWSGIVSYDRDTKKENSKRSDIKSLKFDFRYGVKMTYGGDTEYLDNLFLKFSVPFSGLNTNVKIALQGKQFTENNHNGKTIFTVNHSPILRIEITDTTFQVFIDKDSFIDYGQ</sequence>
<dbReference type="EMBL" id="JAERSE020000002">
    <property type="protein sequence ID" value="MCA6066953.1"/>
    <property type="molecule type" value="Genomic_DNA"/>
</dbReference>
<dbReference type="RefSeq" id="WP_225687272.1">
    <property type="nucleotide sequence ID" value="NZ_JAERSE020000002.1"/>
</dbReference>
<organism evidence="1 2">
    <name type="scientific">Chryseobacterium tagetis</name>
    <dbReference type="NCBI Taxonomy" id="2801334"/>
    <lineage>
        <taxon>Bacteria</taxon>
        <taxon>Pseudomonadati</taxon>
        <taxon>Bacteroidota</taxon>
        <taxon>Flavobacteriia</taxon>
        <taxon>Flavobacteriales</taxon>
        <taxon>Weeksellaceae</taxon>
        <taxon>Chryseobacterium group</taxon>
        <taxon>Chryseobacterium</taxon>
    </lineage>
</organism>
<gene>
    <name evidence="1" type="ORF">JI747_007175</name>
</gene>